<keyword evidence="13" id="KW-1185">Reference proteome</keyword>
<keyword evidence="5 8" id="KW-0119">Carbohydrate metabolism</keyword>
<comment type="catalytic activity">
    <reaction evidence="8">
        <text>[(1-&gt;4)-beta-D-glucosyl]n+m + reduced acceptor + O2 = 4-dehydro-beta-D-glucosyl-[(1-&gt;4)-beta-D-glucosyl]n-1 + [(1-&gt;4)-beta-D-glucosyl]m + acceptor + H2O.</text>
        <dbReference type="EC" id="1.14.99.56"/>
    </reaction>
</comment>
<evidence type="ECO:0000259" key="11">
    <source>
        <dbReference type="Pfam" id="PF03443"/>
    </source>
</evidence>
<dbReference type="PANTHER" id="PTHR33353">
    <property type="entry name" value="PUTATIVE (AFU_ORTHOLOGUE AFUA_1G12560)-RELATED"/>
    <property type="match status" value="1"/>
</dbReference>
<dbReference type="PANTHER" id="PTHR33353:SF17">
    <property type="entry name" value="ENDO-BETA-1,4-GLUCANASE D"/>
    <property type="match status" value="1"/>
</dbReference>
<comment type="domain">
    <text evidence="8">Has a modular structure: an endo-beta-1,4-glucanase catalytic module at the N-terminus, a linker rich in serines and threonines, and a C-terminal carbohydrate-binding module (CBM).</text>
</comment>
<feature type="signal peptide" evidence="10">
    <location>
        <begin position="1"/>
        <end position="18"/>
    </location>
</feature>
<dbReference type="STRING" id="933852.A0A0C3BEN6"/>
<comment type="similarity">
    <text evidence="7">Belongs to the polysaccharide monooxygenase AA9 family.</text>
</comment>
<dbReference type="EC" id="1.14.99.56" evidence="8"/>
<dbReference type="InterPro" id="IPR049892">
    <property type="entry name" value="AA9"/>
</dbReference>
<evidence type="ECO:0000256" key="2">
    <source>
        <dbReference type="ARBA" id="ARBA00022525"/>
    </source>
</evidence>
<comment type="function">
    <text evidence="8">Lytic polysaccharide monooxygenase (LMPO) that depolymerizes crystalline and amorphous polysaccharides via the oxidation of scissile alpha- or beta-(1-4)-glycosidic bonds, yielding C1 and/or C4 oxidation products. Catalysis by LPMOs requires the reduction of the active-site copper from Cu(II) to Cu(I) by a reducing agent and H(2)O(2) or O(2) as a cosubstrate.</text>
</comment>
<evidence type="ECO:0000256" key="10">
    <source>
        <dbReference type="SAM" id="SignalP"/>
    </source>
</evidence>
<keyword evidence="4 8" id="KW-1015">Disulfide bond</keyword>
<dbReference type="OrthoDB" id="2525337at2759"/>
<reference evidence="12 13" key="1">
    <citation type="submission" date="2014-04" db="EMBL/GenBank/DDBJ databases">
        <authorList>
            <consortium name="DOE Joint Genome Institute"/>
            <person name="Kuo A."/>
            <person name="Zuccaro A."/>
            <person name="Kohler A."/>
            <person name="Nagy L.G."/>
            <person name="Floudas D."/>
            <person name="Copeland A."/>
            <person name="Barry K.W."/>
            <person name="Cichocki N."/>
            <person name="Veneault-Fourrey C."/>
            <person name="LaButti K."/>
            <person name="Lindquist E.A."/>
            <person name="Lipzen A."/>
            <person name="Lundell T."/>
            <person name="Morin E."/>
            <person name="Murat C."/>
            <person name="Sun H."/>
            <person name="Tunlid A."/>
            <person name="Henrissat B."/>
            <person name="Grigoriev I.V."/>
            <person name="Hibbett D.S."/>
            <person name="Martin F."/>
            <person name="Nordberg H.P."/>
            <person name="Cantor M.N."/>
            <person name="Hua S.X."/>
        </authorList>
    </citation>
    <scope>NUCLEOTIDE SEQUENCE [LARGE SCALE GENOMIC DNA]</scope>
    <source>
        <strain evidence="12 13">MAFF 305830</strain>
    </source>
</reference>
<keyword evidence="6 8" id="KW-0624">Polysaccharide degradation</keyword>
<dbReference type="GO" id="GO:0030248">
    <property type="term" value="F:cellulose binding"/>
    <property type="evidence" value="ECO:0007669"/>
    <property type="project" value="UniProtKB-UniRule"/>
</dbReference>
<evidence type="ECO:0000256" key="7">
    <source>
        <dbReference type="ARBA" id="ARBA00044502"/>
    </source>
</evidence>
<dbReference type="CDD" id="cd21175">
    <property type="entry name" value="LPMO_AA9"/>
    <property type="match status" value="1"/>
</dbReference>
<evidence type="ECO:0000256" key="1">
    <source>
        <dbReference type="ARBA" id="ARBA00004613"/>
    </source>
</evidence>
<evidence type="ECO:0000256" key="3">
    <source>
        <dbReference type="ARBA" id="ARBA00023001"/>
    </source>
</evidence>
<dbReference type="AlphaFoldDB" id="A0A0C3BEN6"/>
<dbReference type="Proteomes" id="UP000054097">
    <property type="component" value="Unassembled WGS sequence"/>
</dbReference>
<evidence type="ECO:0000256" key="4">
    <source>
        <dbReference type="ARBA" id="ARBA00023157"/>
    </source>
</evidence>
<evidence type="ECO:0000256" key="6">
    <source>
        <dbReference type="ARBA" id="ARBA00023326"/>
    </source>
</evidence>
<name>A0A0C3BEN6_SERVB</name>
<feature type="domain" description="Auxiliary Activity family 9 catalytic" evidence="11">
    <location>
        <begin position="19"/>
        <end position="235"/>
    </location>
</feature>
<dbReference type="EMBL" id="KN824286">
    <property type="protein sequence ID" value="KIM29921.1"/>
    <property type="molecule type" value="Genomic_DNA"/>
</dbReference>
<proteinExistence type="inferred from homology"/>
<dbReference type="Gene3D" id="2.70.50.70">
    <property type="match status" value="1"/>
</dbReference>
<evidence type="ECO:0000256" key="8">
    <source>
        <dbReference type="RuleBase" id="RU368122"/>
    </source>
</evidence>
<protein>
    <recommendedName>
        <fullName evidence="8">AA9 family lytic polysaccharide monooxygenase</fullName>
        <ecNumber evidence="8">1.14.99.56</ecNumber>
    </recommendedName>
    <alternativeName>
        <fullName evidence="8">Endo-beta-1,4-glucanase</fullName>
    </alternativeName>
    <alternativeName>
        <fullName evidence="8">Glycosyl hydrolase 61 family protein</fullName>
    </alternativeName>
</protein>
<dbReference type="GO" id="GO:0005576">
    <property type="term" value="C:extracellular region"/>
    <property type="evidence" value="ECO:0007669"/>
    <property type="project" value="UniProtKB-SubCell"/>
</dbReference>
<evidence type="ECO:0000313" key="13">
    <source>
        <dbReference type="Proteomes" id="UP000054097"/>
    </source>
</evidence>
<accession>A0A0C3BEN6</accession>
<dbReference type="Pfam" id="PF03443">
    <property type="entry name" value="AA9"/>
    <property type="match status" value="1"/>
</dbReference>
<organism evidence="12 13">
    <name type="scientific">Serendipita vermifera MAFF 305830</name>
    <dbReference type="NCBI Taxonomy" id="933852"/>
    <lineage>
        <taxon>Eukaryota</taxon>
        <taxon>Fungi</taxon>
        <taxon>Dikarya</taxon>
        <taxon>Basidiomycota</taxon>
        <taxon>Agaricomycotina</taxon>
        <taxon>Agaricomycetes</taxon>
        <taxon>Sebacinales</taxon>
        <taxon>Serendipitaceae</taxon>
        <taxon>Serendipita</taxon>
    </lineage>
</organism>
<keyword evidence="10" id="KW-0732">Signal</keyword>
<feature type="compositionally biased region" description="Low complexity" evidence="9">
    <location>
        <begin position="254"/>
        <end position="299"/>
    </location>
</feature>
<evidence type="ECO:0000256" key="9">
    <source>
        <dbReference type="SAM" id="MobiDB-lite"/>
    </source>
</evidence>
<gene>
    <name evidence="12" type="ORF">M408DRAFT_22376</name>
</gene>
<evidence type="ECO:0000313" key="12">
    <source>
        <dbReference type="EMBL" id="KIM29921.1"/>
    </source>
</evidence>
<comment type="subcellular location">
    <subcellularLocation>
        <location evidence="1 8">Secreted</location>
    </subcellularLocation>
</comment>
<feature type="region of interest" description="Disordered" evidence="9">
    <location>
        <begin position="248"/>
        <end position="300"/>
    </location>
</feature>
<dbReference type="InterPro" id="IPR005103">
    <property type="entry name" value="AA9_LPMO"/>
</dbReference>
<dbReference type="GO" id="GO:0008810">
    <property type="term" value="F:cellulase activity"/>
    <property type="evidence" value="ECO:0007669"/>
    <property type="project" value="UniProtKB-UniRule"/>
</dbReference>
<dbReference type="GO" id="GO:0030245">
    <property type="term" value="P:cellulose catabolic process"/>
    <property type="evidence" value="ECO:0007669"/>
    <property type="project" value="UniProtKB-UniRule"/>
</dbReference>
<evidence type="ECO:0000256" key="5">
    <source>
        <dbReference type="ARBA" id="ARBA00023277"/>
    </source>
</evidence>
<dbReference type="HOGENOM" id="CLU_031730_0_2_1"/>
<reference evidence="13" key="2">
    <citation type="submission" date="2015-01" db="EMBL/GenBank/DDBJ databases">
        <title>Evolutionary Origins and Diversification of the Mycorrhizal Mutualists.</title>
        <authorList>
            <consortium name="DOE Joint Genome Institute"/>
            <consortium name="Mycorrhizal Genomics Consortium"/>
            <person name="Kohler A."/>
            <person name="Kuo A."/>
            <person name="Nagy L.G."/>
            <person name="Floudas D."/>
            <person name="Copeland A."/>
            <person name="Barry K.W."/>
            <person name="Cichocki N."/>
            <person name="Veneault-Fourrey C."/>
            <person name="LaButti K."/>
            <person name="Lindquist E.A."/>
            <person name="Lipzen A."/>
            <person name="Lundell T."/>
            <person name="Morin E."/>
            <person name="Murat C."/>
            <person name="Riley R."/>
            <person name="Ohm R."/>
            <person name="Sun H."/>
            <person name="Tunlid A."/>
            <person name="Henrissat B."/>
            <person name="Grigoriev I.V."/>
            <person name="Hibbett D.S."/>
            <person name="Martin F."/>
        </authorList>
    </citation>
    <scope>NUCLEOTIDE SEQUENCE [LARGE SCALE GENOMIC DNA]</scope>
    <source>
        <strain evidence="13">MAFF 305830</strain>
    </source>
</reference>
<keyword evidence="2 8" id="KW-0964">Secreted</keyword>
<sequence>MIASSLLGALAIVGSAYGHAIFQQLYVNGVDQGHLTGIRVPSYDGPLTDVTSFYMSCNGGPNPLNTACGLPYPTTIIDIPAGASVTAEWHHTLSGANPSDSEDPIAKGHNGPIMAYLAKVNSALQTDTTGLKWFKIWEDGLTSDGRWAVERMIDNKGKVTFKIPTCIASGNYFLRVELIALHGASSYPGAQFYMECAQINITGGGSASPATVSIPGAYSGSDPGVKIKQVFSIYYPVPTSYTIPGPRPFTCGGTTDTSTTYTPPTSSSTTKASSSITKASSSTTKSSTPVPSSTSTPTTGGVALYALDLRPALRERQVCKVSNEYYSQCLP</sequence>
<keyword evidence="3 8" id="KW-0136">Cellulose degradation</keyword>
<feature type="chain" id="PRO_5002172635" description="AA9 family lytic polysaccharide monooxygenase" evidence="10">
    <location>
        <begin position="19"/>
        <end position="331"/>
    </location>
</feature>